<dbReference type="OrthoDB" id="6132182at2759"/>
<sequence length="291" mass="32913">MISGYLQSAVLAGLDGKNGLAAWRWVFIIDGIITIIVAMFGLFFFPDTPSSTSAFYLNEIEKRRCVERMVEDEREESNNFTWNLFLRAVKSWQLYVLTILWMFWNTTVGKVSNTVMQLWLKYDPDHTWSVYQVNNIPTAINGWNIILVLLLNIYVDATGYRMRAVAFNLTIMVFGTICLVVWDIPLGLKIVSYMFAGLDGPLSPIYYAWANILTSGDAQVRALVLAIMNSCGAATTTVIQQFLYPTTDAPSFGKGFKASLGFVCGMCVWVVVVRLFELRVKVDKDWLKSPL</sequence>
<dbReference type="InterPro" id="IPR036259">
    <property type="entry name" value="MFS_trans_sf"/>
</dbReference>
<comment type="subcellular location">
    <subcellularLocation>
        <location evidence="1">Membrane</location>
        <topology evidence="1">Multi-pass membrane protein</topology>
    </subcellularLocation>
</comment>
<feature type="transmembrane region" description="Helical" evidence="6">
    <location>
        <begin position="256"/>
        <end position="276"/>
    </location>
</feature>
<feature type="transmembrane region" description="Helical" evidence="6">
    <location>
        <begin position="190"/>
        <end position="210"/>
    </location>
</feature>
<keyword evidence="3 6" id="KW-0812">Transmembrane</keyword>
<dbReference type="InterPro" id="IPR011701">
    <property type="entry name" value="MFS"/>
</dbReference>
<evidence type="ECO:0000313" key="7">
    <source>
        <dbReference type="EMBL" id="KAF3771355.1"/>
    </source>
</evidence>
<feature type="transmembrane region" description="Helical" evidence="6">
    <location>
        <begin position="94"/>
        <end position="120"/>
    </location>
</feature>
<keyword evidence="2" id="KW-0813">Transport</keyword>
<evidence type="ECO:0000256" key="3">
    <source>
        <dbReference type="ARBA" id="ARBA00022692"/>
    </source>
</evidence>
<dbReference type="AlphaFoldDB" id="A0A9P4YEE1"/>
<dbReference type="Proteomes" id="UP000803844">
    <property type="component" value="Unassembled WGS sequence"/>
</dbReference>
<accession>A0A9P4YEE1</accession>
<name>A0A9P4YEE1_CRYP1</name>
<feature type="transmembrane region" description="Helical" evidence="6">
    <location>
        <begin position="140"/>
        <end position="157"/>
    </location>
</feature>
<dbReference type="EMBL" id="MU032344">
    <property type="protein sequence ID" value="KAF3771355.1"/>
    <property type="molecule type" value="Genomic_DNA"/>
</dbReference>
<keyword evidence="8" id="KW-1185">Reference proteome</keyword>
<dbReference type="SUPFAM" id="SSF103473">
    <property type="entry name" value="MFS general substrate transporter"/>
    <property type="match status" value="1"/>
</dbReference>
<comment type="caution">
    <text evidence="7">The sequence shown here is derived from an EMBL/GenBank/DDBJ whole genome shotgun (WGS) entry which is preliminary data.</text>
</comment>
<dbReference type="PANTHER" id="PTHR43791:SF39">
    <property type="entry name" value="TRANSPORTER LIZ1_SEO1, PUTATIVE (AFU_ORTHOLOGUE AFUA_3G00980)-RELATED"/>
    <property type="match status" value="1"/>
</dbReference>
<keyword evidence="4 6" id="KW-1133">Transmembrane helix</keyword>
<dbReference type="GO" id="GO:0016020">
    <property type="term" value="C:membrane"/>
    <property type="evidence" value="ECO:0007669"/>
    <property type="project" value="UniProtKB-SubCell"/>
</dbReference>
<dbReference type="Gene3D" id="1.20.1250.20">
    <property type="entry name" value="MFS general substrate transporter like domains"/>
    <property type="match status" value="1"/>
</dbReference>
<reference evidence="7" key="1">
    <citation type="journal article" date="2020" name="Phytopathology">
        <title>Genome sequence of the chestnut blight fungus Cryphonectria parasitica EP155: A fundamental resource for an archetypical invasive plant pathogen.</title>
        <authorList>
            <person name="Crouch J.A."/>
            <person name="Dawe A."/>
            <person name="Aerts A."/>
            <person name="Barry K."/>
            <person name="Churchill A.C.L."/>
            <person name="Grimwood J."/>
            <person name="Hillman B."/>
            <person name="Milgroom M.G."/>
            <person name="Pangilinan J."/>
            <person name="Smith M."/>
            <person name="Salamov A."/>
            <person name="Schmutz J."/>
            <person name="Yadav J."/>
            <person name="Grigoriev I.V."/>
            <person name="Nuss D."/>
        </authorList>
    </citation>
    <scope>NUCLEOTIDE SEQUENCE</scope>
    <source>
        <strain evidence="7">EP155</strain>
    </source>
</reference>
<gene>
    <name evidence="7" type="ORF">M406DRAFT_336812</name>
</gene>
<dbReference type="Pfam" id="PF07690">
    <property type="entry name" value="MFS_1"/>
    <property type="match status" value="1"/>
</dbReference>
<keyword evidence="5 6" id="KW-0472">Membrane</keyword>
<dbReference type="GeneID" id="63838314"/>
<evidence type="ECO:0000313" key="8">
    <source>
        <dbReference type="Proteomes" id="UP000803844"/>
    </source>
</evidence>
<organism evidence="7 8">
    <name type="scientific">Cryphonectria parasitica (strain ATCC 38755 / EP155)</name>
    <dbReference type="NCBI Taxonomy" id="660469"/>
    <lineage>
        <taxon>Eukaryota</taxon>
        <taxon>Fungi</taxon>
        <taxon>Dikarya</taxon>
        <taxon>Ascomycota</taxon>
        <taxon>Pezizomycotina</taxon>
        <taxon>Sordariomycetes</taxon>
        <taxon>Sordariomycetidae</taxon>
        <taxon>Diaporthales</taxon>
        <taxon>Cryphonectriaceae</taxon>
        <taxon>Cryphonectria-Endothia species complex</taxon>
        <taxon>Cryphonectria</taxon>
    </lineage>
</organism>
<dbReference type="RefSeq" id="XP_040782316.1">
    <property type="nucleotide sequence ID" value="XM_040921185.1"/>
</dbReference>
<evidence type="ECO:0000256" key="2">
    <source>
        <dbReference type="ARBA" id="ARBA00022448"/>
    </source>
</evidence>
<evidence type="ECO:0000256" key="6">
    <source>
        <dbReference type="SAM" id="Phobius"/>
    </source>
</evidence>
<protein>
    <submittedName>
        <fullName evidence="7">MFS general substrate transporter</fullName>
    </submittedName>
</protein>
<evidence type="ECO:0000256" key="5">
    <source>
        <dbReference type="ARBA" id="ARBA00023136"/>
    </source>
</evidence>
<feature type="transmembrane region" description="Helical" evidence="6">
    <location>
        <begin position="222"/>
        <end position="244"/>
    </location>
</feature>
<feature type="transmembrane region" description="Helical" evidence="6">
    <location>
        <begin position="164"/>
        <end position="184"/>
    </location>
</feature>
<proteinExistence type="predicted"/>
<evidence type="ECO:0000256" key="4">
    <source>
        <dbReference type="ARBA" id="ARBA00022989"/>
    </source>
</evidence>
<dbReference type="PANTHER" id="PTHR43791">
    <property type="entry name" value="PERMEASE-RELATED"/>
    <property type="match status" value="1"/>
</dbReference>
<dbReference type="GO" id="GO:0022857">
    <property type="term" value="F:transmembrane transporter activity"/>
    <property type="evidence" value="ECO:0007669"/>
    <property type="project" value="InterPro"/>
</dbReference>
<evidence type="ECO:0000256" key="1">
    <source>
        <dbReference type="ARBA" id="ARBA00004141"/>
    </source>
</evidence>
<feature type="transmembrane region" description="Helical" evidence="6">
    <location>
        <begin position="22"/>
        <end position="45"/>
    </location>
</feature>